<dbReference type="GO" id="GO:0005737">
    <property type="term" value="C:cytoplasm"/>
    <property type="evidence" value="ECO:0007669"/>
    <property type="project" value="UniProtKB-SubCell"/>
</dbReference>
<dbReference type="InterPro" id="IPR002676">
    <property type="entry name" value="RimM_N"/>
</dbReference>
<dbReference type="RefSeq" id="WP_168608262.1">
    <property type="nucleotide sequence ID" value="NZ_JAAZQD010000001.1"/>
</dbReference>
<dbReference type="InterPro" id="IPR036976">
    <property type="entry name" value="RimM_N_sf"/>
</dbReference>
<evidence type="ECO:0000259" key="6">
    <source>
        <dbReference type="Pfam" id="PF01782"/>
    </source>
</evidence>
<dbReference type="InterPro" id="IPR009000">
    <property type="entry name" value="Transl_B-barrel_sf"/>
</dbReference>
<dbReference type="PANTHER" id="PTHR33692">
    <property type="entry name" value="RIBOSOME MATURATION FACTOR RIMM"/>
    <property type="match status" value="1"/>
</dbReference>
<dbReference type="AlphaFoldDB" id="A0A846ZH93"/>
<evidence type="ECO:0000256" key="4">
    <source>
        <dbReference type="ARBA" id="ARBA00023186"/>
    </source>
</evidence>
<keyword evidence="3 5" id="KW-0698">rRNA processing</keyword>
<evidence type="ECO:0000259" key="7">
    <source>
        <dbReference type="Pfam" id="PF24986"/>
    </source>
</evidence>
<dbReference type="Proteomes" id="UP000541636">
    <property type="component" value="Unassembled WGS sequence"/>
</dbReference>
<accession>A0A846ZH93</accession>
<proteinExistence type="inferred from homology"/>
<dbReference type="GO" id="GO:0042274">
    <property type="term" value="P:ribosomal small subunit biogenesis"/>
    <property type="evidence" value="ECO:0007669"/>
    <property type="project" value="UniProtKB-UniRule"/>
</dbReference>
<keyword evidence="9" id="KW-1185">Reference proteome</keyword>
<organism evidence="8 9">
    <name type="scientific">Oleiagrimonas citrea</name>
    <dbReference type="NCBI Taxonomy" id="1665687"/>
    <lineage>
        <taxon>Bacteria</taxon>
        <taxon>Pseudomonadati</taxon>
        <taxon>Pseudomonadota</taxon>
        <taxon>Gammaproteobacteria</taxon>
        <taxon>Lysobacterales</taxon>
        <taxon>Rhodanobacteraceae</taxon>
        <taxon>Oleiagrimonas</taxon>
    </lineage>
</organism>
<comment type="domain">
    <text evidence="5">The PRC barrel domain binds ribosomal protein uS19.</text>
</comment>
<comment type="function">
    <text evidence="5">An accessory protein needed during the final step in the assembly of 30S ribosomal subunit, possibly for assembly of the head region. Essential for efficient processing of 16S rRNA. May be needed both before and after RbfA during the maturation of 16S rRNA. It has affinity for free ribosomal 30S subunits but not for 70S ribosomes.</text>
</comment>
<evidence type="ECO:0000256" key="5">
    <source>
        <dbReference type="HAMAP-Rule" id="MF_00014"/>
    </source>
</evidence>
<comment type="caution">
    <text evidence="8">The sequence shown here is derived from an EMBL/GenBank/DDBJ whole genome shotgun (WGS) entry which is preliminary data.</text>
</comment>
<evidence type="ECO:0000313" key="8">
    <source>
        <dbReference type="EMBL" id="NKZ37716.1"/>
    </source>
</evidence>
<name>A0A846ZH93_9GAMM</name>
<evidence type="ECO:0000313" key="9">
    <source>
        <dbReference type="Proteomes" id="UP000541636"/>
    </source>
</evidence>
<evidence type="ECO:0000256" key="1">
    <source>
        <dbReference type="ARBA" id="ARBA00022490"/>
    </source>
</evidence>
<dbReference type="InterPro" id="IPR056792">
    <property type="entry name" value="PRC_RimM"/>
</dbReference>
<keyword evidence="1 5" id="KW-0963">Cytoplasm</keyword>
<dbReference type="Pfam" id="PF24986">
    <property type="entry name" value="PRC_RimM"/>
    <property type="match status" value="1"/>
</dbReference>
<dbReference type="HAMAP" id="MF_00014">
    <property type="entry name" value="Ribosome_mat_RimM"/>
    <property type="match status" value="1"/>
</dbReference>
<protein>
    <recommendedName>
        <fullName evidence="5">Ribosome maturation factor RimM</fullName>
    </recommendedName>
</protein>
<dbReference type="Gene3D" id="2.40.30.60">
    <property type="entry name" value="RimM"/>
    <property type="match status" value="1"/>
</dbReference>
<dbReference type="InterPro" id="IPR011961">
    <property type="entry name" value="RimM"/>
</dbReference>
<comment type="subunit">
    <text evidence="5">Binds ribosomal protein uS19.</text>
</comment>
<dbReference type="GO" id="GO:0005840">
    <property type="term" value="C:ribosome"/>
    <property type="evidence" value="ECO:0007669"/>
    <property type="project" value="InterPro"/>
</dbReference>
<comment type="subcellular location">
    <subcellularLocation>
        <location evidence="5">Cytoplasm</location>
    </subcellularLocation>
</comment>
<dbReference type="GO" id="GO:0006364">
    <property type="term" value="P:rRNA processing"/>
    <property type="evidence" value="ECO:0007669"/>
    <property type="project" value="UniProtKB-UniRule"/>
</dbReference>
<keyword evidence="4 5" id="KW-0143">Chaperone</keyword>
<dbReference type="Gene3D" id="2.30.30.240">
    <property type="entry name" value="PRC-barrel domain"/>
    <property type="match status" value="1"/>
</dbReference>
<dbReference type="SUPFAM" id="SSF50346">
    <property type="entry name" value="PRC-barrel domain"/>
    <property type="match status" value="1"/>
</dbReference>
<reference evidence="8 9" key="1">
    <citation type="journal article" date="2017" name="Int. J. Syst. Evol. Microbiol.">
        <title>Oleiagrimonas citrea sp. nov., a marine bacterium isolated from tidal flat sediment and emended description of the genus Oleiagrimonas Fang et al. 2015 and Oleiagrimonas soli.</title>
        <authorList>
            <person name="Yang S.H."/>
            <person name="Seo H.S."/>
            <person name="Seong C.N."/>
            <person name="Kwon K.K."/>
        </authorList>
    </citation>
    <scope>NUCLEOTIDE SEQUENCE [LARGE SCALE GENOMIC DNA]</scope>
    <source>
        <strain evidence="8 9">MEBiC09124</strain>
    </source>
</reference>
<feature type="domain" description="RimM N-terminal" evidence="6">
    <location>
        <begin position="10"/>
        <end position="91"/>
    </location>
</feature>
<feature type="domain" description="Ribosome maturation factor RimM PRC barrel" evidence="7">
    <location>
        <begin position="103"/>
        <end position="169"/>
    </location>
</feature>
<keyword evidence="2 5" id="KW-0690">Ribosome biogenesis</keyword>
<gene>
    <name evidence="5 8" type="primary">rimM</name>
    <name evidence="8" type="ORF">HF690_01950</name>
</gene>
<dbReference type="NCBIfam" id="TIGR02273">
    <property type="entry name" value="16S_RimM"/>
    <property type="match status" value="1"/>
</dbReference>
<dbReference type="Pfam" id="PF01782">
    <property type="entry name" value="RimM"/>
    <property type="match status" value="1"/>
</dbReference>
<evidence type="ECO:0000256" key="2">
    <source>
        <dbReference type="ARBA" id="ARBA00022517"/>
    </source>
</evidence>
<dbReference type="InterPro" id="IPR011033">
    <property type="entry name" value="PRC_barrel-like_sf"/>
</dbReference>
<evidence type="ECO:0000256" key="3">
    <source>
        <dbReference type="ARBA" id="ARBA00022552"/>
    </source>
</evidence>
<dbReference type="PANTHER" id="PTHR33692:SF1">
    <property type="entry name" value="RIBOSOME MATURATION FACTOR RIMM"/>
    <property type="match status" value="1"/>
</dbReference>
<dbReference type="SUPFAM" id="SSF50447">
    <property type="entry name" value="Translation proteins"/>
    <property type="match status" value="1"/>
</dbReference>
<dbReference type="GO" id="GO:0043022">
    <property type="term" value="F:ribosome binding"/>
    <property type="evidence" value="ECO:0007669"/>
    <property type="project" value="InterPro"/>
</dbReference>
<sequence>MTGAGRRVPVGRIVGLSGVRGAVKLESWTDPRTRIFDYQPWLLVKAPGEETEVEGVTGREQGKGIVAVLPGVEGREQAAEWIGSDILVPREALPEPEDGAYYWCDLEGLEVVTVQGVPLGRVQHLFATGANDVMVVRGGGKEHLVPFVQETYVVSVDLEAKRIEVDWDPDF</sequence>
<dbReference type="EMBL" id="JAAZQD010000001">
    <property type="protein sequence ID" value="NKZ37716.1"/>
    <property type="molecule type" value="Genomic_DNA"/>
</dbReference>
<comment type="similarity">
    <text evidence="5">Belongs to the RimM family.</text>
</comment>